<keyword evidence="30" id="KW-1185">Reference proteome</keyword>
<dbReference type="PANTHER" id="PTHR32282">
    <property type="entry name" value="BINDING PROTEIN TRANSPEPTIDASE, PUTATIVE-RELATED"/>
    <property type="match status" value="1"/>
</dbReference>
<evidence type="ECO:0000256" key="12">
    <source>
        <dbReference type="ARBA" id="ARBA00022801"/>
    </source>
</evidence>
<comment type="caution">
    <text evidence="29">The sequence shown here is derived from an EMBL/GenBank/DDBJ whole genome shotgun (WGS) entry which is preliminary data.</text>
</comment>
<dbReference type="Gene3D" id="1.10.3810.10">
    <property type="entry name" value="Biosynthetic peptidoglycan transglycosylase-like"/>
    <property type="match status" value="1"/>
</dbReference>
<keyword evidence="11 23" id="KW-0808">Transferase</keyword>
<dbReference type="EMBL" id="MUBC01000016">
    <property type="protein sequence ID" value="ONM44159.1"/>
    <property type="molecule type" value="Genomic_DNA"/>
</dbReference>
<dbReference type="Pfam" id="PF14814">
    <property type="entry name" value="UB2H"/>
    <property type="match status" value="1"/>
</dbReference>
<keyword evidence="14 23" id="KW-0573">Peptidoglycan synthesis</keyword>
<feature type="active site" description="Proton donor; for transglycosylase activity" evidence="24">
    <location>
        <position position="186"/>
    </location>
</feature>
<keyword evidence="7" id="KW-1003">Cell membrane</keyword>
<comment type="similarity">
    <text evidence="4 23">In the C-terminal section; belongs to the transpeptidase family.</text>
</comment>
<dbReference type="InterPro" id="IPR012338">
    <property type="entry name" value="Beta-lactam/transpept-like"/>
</dbReference>
<keyword evidence="8" id="KW-0121">Carboxypeptidase</keyword>
<evidence type="ECO:0000256" key="3">
    <source>
        <dbReference type="ARBA" id="ARBA00004752"/>
    </source>
</evidence>
<evidence type="ECO:0000256" key="2">
    <source>
        <dbReference type="ARBA" id="ARBA00004236"/>
    </source>
</evidence>
<dbReference type="GO" id="GO:0005886">
    <property type="term" value="C:plasma membrane"/>
    <property type="evidence" value="ECO:0007669"/>
    <property type="project" value="UniProtKB-SubCell"/>
</dbReference>
<dbReference type="SUPFAM" id="SSF53955">
    <property type="entry name" value="Lysozyme-like"/>
    <property type="match status" value="1"/>
</dbReference>
<dbReference type="GO" id="GO:0030288">
    <property type="term" value="C:outer membrane-bounded periplasmic space"/>
    <property type="evidence" value="ECO:0007669"/>
    <property type="project" value="TreeGrafter"/>
</dbReference>
<dbReference type="InterPro" id="IPR028166">
    <property type="entry name" value="UB2H"/>
</dbReference>
<evidence type="ECO:0000256" key="13">
    <source>
        <dbReference type="ARBA" id="ARBA00022960"/>
    </source>
</evidence>
<dbReference type="SUPFAM" id="SSF56601">
    <property type="entry name" value="beta-lactamase/transpeptidase-like"/>
    <property type="match status" value="1"/>
</dbReference>
<organism evidence="29 30">
    <name type="scientific">Halopseudomonas pachastrellae</name>
    <dbReference type="NCBI Taxonomy" id="254161"/>
    <lineage>
        <taxon>Bacteria</taxon>
        <taxon>Pseudomonadati</taxon>
        <taxon>Pseudomonadota</taxon>
        <taxon>Gammaproteobacteria</taxon>
        <taxon>Pseudomonadales</taxon>
        <taxon>Pseudomonadaceae</taxon>
        <taxon>Halopseudomonas</taxon>
    </lineage>
</organism>
<dbReference type="InterPro" id="IPR050396">
    <property type="entry name" value="Glycosyltr_51/Transpeptidase"/>
</dbReference>
<evidence type="ECO:0000313" key="29">
    <source>
        <dbReference type="EMBL" id="ONM44159.1"/>
    </source>
</evidence>
<evidence type="ECO:0000259" key="27">
    <source>
        <dbReference type="Pfam" id="PF00912"/>
    </source>
</evidence>
<evidence type="ECO:0000256" key="11">
    <source>
        <dbReference type="ARBA" id="ARBA00022679"/>
    </source>
</evidence>
<keyword evidence="15 25" id="KW-0472">Membrane</keyword>
<evidence type="ECO:0000256" key="10">
    <source>
        <dbReference type="ARBA" id="ARBA00022676"/>
    </source>
</evidence>
<evidence type="ECO:0000256" key="4">
    <source>
        <dbReference type="ARBA" id="ARBA00007090"/>
    </source>
</evidence>
<keyword evidence="13 23" id="KW-0133">Cell shape</keyword>
<dbReference type="NCBIfam" id="TIGR02074">
    <property type="entry name" value="PBP_1a_fam"/>
    <property type="match status" value="1"/>
</dbReference>
<evidence type="ECO:0000256" key="9">
    <source>
        <dbReference type="ARBA" id="ARBA00022670"/>
    </source>
</evidence>
<dbReference type="Pfam" id="PF00905">
    <property type="entry name" value="Transpeptidase"/>
    <property type="match status" value="1"/>
</dbReference>
<name>A0A1S8DH35_9GAMM</name>
<evidence type="ECO:0000256" key="15">
    <source>
        <dbReference type="ARBA" id="ARBA00023136"/>
    </source>
</evidence>
<proteinExistence type="inferred from homology"/>
<dbReference type="Gene3D" id="3.40.710.10">
    <property type="entry name" value="DD-peptidase/beta-lactamase superfamily"/>
    <property type="match status" value="1"/>
</dbReference>
<evidence type="ECO:0000256" key="17">
    <source>
        <dbReference type="ARBA" id="ARBA00023268"/>
    </source>
</evidence>
<dbReference type="NCBIfam" id="TIGR02071">
    <property type="entry name" value="PBP_1b"/>
    <property type="match status" value="1"/>
</dbReference>
<dbReference type="FunFam" id="1.10.3810.10:FF:000001">
    <property type="entry name" value="Penicillin-binding protein 1A"/>
    <property type="match status" value="1"/>
</dbReference>
<dbReference type="GO" id="GO:0009002">
    <property type="term" value="F:serine-type D-Ala-D-Ala carboxypeptidase activity"/>
    <property type="evidence" value="ECO:0007669"/>
    <property type="project" value="UniProtKB-EC"/>
</dbReference>
<dbReference type="PIRSF" id="PIRSF002799">
    <property type="entry name" value="PBP_1b"/>
    <property type="match status" value="1"/>
</dbReference>
<dbReference type="InterPro" id="IPR001264">
    <property type="entry name" value="Glyco_trans_51"/>
</dbReference>
<evidence type="ECO:0000256" key="23">
    <source>
        <dbReference type="PIRNR" id="PIRNR002799"/>
    </source>
</evidence>
<dbReference type="OrthoDB" id="9766909at2"/>
<gene>
    <name evidence="29" type="ORF">BXT89_08735</name>
</gene>
<evidence type="ECO:0000256" key="16">
    <source>
        <dbReference type="ARBA" id="ARBA00023251"/>
    </source>
</evidence>
<comment type="similarity">
    <text evidence="5 23">In the N-terminal section; belongs to the glycosyltransferase 51 family.</text>
</comment>
<evidence type="ECO:0000256" key="7">
    <source>
        <dbReference type="ARBA" id="ARBA00022475"/>
    </source>
</evidence>
<dbReference type="InterPro" id="IPR001460">
    <property type="entry name" value="PCN-bd_Tpept"/>
</dbReference>
<comment type="pathway">
    <text evidence="3 23">Cell wall biogenesis; peptidoglycan biosynthesis.</text>
</comment>
<comment type="function">
    <text evidence="1 23">Cell wall formation. Synthesis of cross-linked peptidoglycan from the lipid intermediates. The enzyme has a penicillin-insensitive transglycosylase N-terminal domain (formation of linear glycan strands) and a penicillin-sensitive transpeptidase C-terminal domain (cross-linking of the peptide subunits).</text>
</comment>
<keyword evidence="25" id="KW-1133">Transmembrane helix</keyword>
<reference evidence="29 30" key="1">
    <citation type="submission" date="2017-01" db="EMBL/GenBank/DDBJ databases">
        <title>Draft genome sequence of Pseudomonas pachastrellae type strain CCUG 46540T from a deep sea.</title>
        <authorList>
            <person name="Gomila M."/>
            <person name="Mulet M."/>
            <person name="Lalucat J."/>
            <person name="Garcia-Valdes E."/>
        </authorList>
    </citation>
    <scope>NUCLEOTIDE SEQUENCE [LARGE SCALE GENOMIC DNA]</scope>
    <source>
        <strain evidence="29 30">CCUG 46540</strain>
    </source>
</reference>
<keyword evidence="17" id="KW-0511">Multifunctional enzyme</keyword>
<keyword evidence="10 23" id="KW-0328">Glycosyltransferase</keyword>
<dbReference type="Gene3D" id="1.20.5.100">
    <property type="entry name" value="Cytochrome c1, transmembrane anchor, C-terminal"/>
    <property type="match status" value="1"/>
</dbReference>
<dbReference type="GO" id="GO:0008658">
    <property type="term" value="F:penicillin binding"/>
    <property type="evidence" value="ECO:0007669"/>
    <property type="project" value="UniProtKB-UniRule"/>
</dbReference>
<dbReference type="InterPro" id="IPR011813">
    <property type="entry name" value="PBP_1b"/>
</dbReference>
<comment type="catalytic activity">
    <reaction evidence="20">
        <text>Preferential cleavage: (Ac)2-L-Lys-D-Ala-|-D-Ala. Also transpeptidation of peptidyl-alanyl moieties that are N-acyl substituents of D-alanine.</text>
        <dbReference type="EC" id="3.4.16.4"/>
    </reaction>
</comment>
<evidence type="ECO:0000313" key="30">
    <source>
        <dbReference type="Proteomes" id="UP000242847"/>
    </source>
</evidence>
<dbReference type="STRING" id="254161.SAMN05216256_106190"/>
<dbReference type="PANTHER" id="PTHR32282:SF11">
    <property type="entry name" value="PENICILLIN-BINDING PROTEIN 1B"/>
    <property type="match status" value="1"/>
</dbReference>
<dbReference type="GO" id="GO:0046677">
    <property type="term" value="P:response to antibiotic"/>
    <property type="evidence" value="ECO:0007669"/>
    <property type="project" value="UniProtKB-UniRule"/>
</dbReference>
<evidence type="ECO:0000256" key="19">
    <source>
        <dbReference type="ARBA" id="ARBA00032454"/>
    </source>
</evidence>
<feature type="domain" description="Glycosyl transferase family 51" evidence="27">
    <location>
        <begin position="162"/>
        <end position="333"/>
    </location>
</feature>
<evidence type="ECO:0000256" key="24">
    <source>
        <dbReference type="PIRSR" id="PIRSR002799-1"/>
    </source>
</evidence>
<evidence type="ECO:0000256" key="14">
    <source>
        <dbReference type="ARBA" id="ARBA00022984"/>
    </source>
</evidence>
<dbReference type="InterPro" id="IPR023346">
    <property type="entry name" value="Lysozyme-like_dom_sf"/>
</dbReference>
<feature type="active site" description="Acyl-ester intermediate; for transpeptidase activity" evidence="24">
    <location>
        <position position="464"/>
    </location>
</feature>
<keyword evidence="18 23" id="KW-0961">Cell wall biogenesis/degradation</keyword>
<keyword evidence="25" id="KW-0812">Transmembrane</keyword>
<keyword evidence="9" id="KW-0645">Protease</keyword>
<evidence type="ECO:0000259" key="28">
    <source>
        <dbReference type="Pfam" id="PF14814"/>
    </source>
</evidence>
<evidence type="ECO:0000256" key="5">
    <source>
        <dbReference type="ARBA" id="ARBA00007739"/>
    </source>
</evidence>
<feature type="domain" description="Penicillin-binding protein transpeptidase" evidence="26">
    <location>
        <begin position="427"/>
        <end position="666"/>
    </location>
</feature>
<comment type="catalytic activity">
    <reaction evidence="21">
        <text>[GlcNAc-(1-&gt;4)-Mur2Ac(oyl-L-Ala-gamma-D-Glu-L-Lys-D-Ala-D-Ala)](n)-di-trans,octa-cis-undecaprenyl diphosphate + beta-D-GlcNAc-(1-&gt;4)-Mur2Ac(oyl-L-Ala-gamma-D-Glu-L-Lys-D-Ala-D-Ala)-di-trans,octa-cis-undecaprenyl diphosphate = [GlcNAc-(1-&gt;4)-Mur2Ac(oyl-L-Ala-gamma-D-Glu-L-Lys-D-Ala-D-Ala)](n+1)-di-trans,octa-cis-undecaprenyl diphosphate + di-trans,octa-cis-undecaprenyl diphosphate + H(+)</text>
        <dbReference type="Rhea" id="RHEA:23708"/>
        <dbReference type="Rhea" id="RHEA-COMP:9602"/>
        <dbReference type="Rhea" id="RHEA-COMP:9603"/>
        <dbReference type="ChEBI" id="CHEBI:15378"/>
        <dbReference type="ChEBI" id="CHEBI:58405"/>
        <dbReference type="ChEBI" id="CHEBI:60033"/>
        <dbReference type="ChEBI" id="CHEBI:78435"/>
        <dbReference type="EC" id="2.4.99.28"/>
    </reaction>
</comment>
<dbReference type="GO" id="GO:0071555">
    <property type="term" value="P:cell wall organization"/>
    <property type="evidence" value="ECO:0007669"/>
    <property type="project" value="UniProtKB-UniRule"/>
</dbReference>
<evidence type="ECO:0000256" key="1">
    <source>
        <dbReference type="ARBA" id="ARBA00002624"/>
    </source>
</evidence>
<sequence>MANKRKSKSRGKGKSSGRSRLWGWLLKLGLVGLVLVGALAVYLDAIVQEKFSGKRWAVPAKVFARPLELYAGRPLSRDDFLTELKALGYRQSNAANGPGQMAVGGSRIDVYTRGFQFFEGAERAQRVSVRFDGNRIASIGGSQDLVMARLEPLMIGGIYPAHNEDRILIRLDQAPPYLVDSLVAVEDREFFQHFGVSPKGIARAMFVNLTSGSLRQGGSTLTQQLVKNFYLTADRNIIRKGLEAMMAVLLELHYSKEEILEAYLNEVFLGQDGNRAVHGFGLASQYYFAQPLQELQLHQVALLVGMVKGASYYNPRRNPERATTRRNLVLDLMAEQGMISQQEATDAKNKPLDVTQGGSLANTSYPAFMDLVKRQLRADYRDEDLTSEGLRIFTSFDPLLQHKAETAVQGTLKRFGETPDKKPLEAAMVVTGAQTGEVLAVVGGADPRFSGFNRALDASRPIGSLIKPAIYLTALEKPERYSLITPIDDDPITLEAEPGKTWSPQNYDRQSHGQVPLYMALAKSYNQAAVRLGTEVGVDSVLNTVRRLGVDHDWPAYPAMLLGSGAMTPMQVADMYQTIANGGFNTPLRAIRNVLTAQGEPLKRYPFEVRQRFDSATIYLTQQAMTHVMTEGTGRSAYNHVSSNIRLAGKTGTTNDLRDSWFAGFSDDLVAVAWVGRDDNDRTRLTGATGALQVWNGFMGAAHPQSLSDVPPAEIVTAWADPLTGLGSDPSCEGSVEIPFRAGYEPLPGPGCKPVIDTEVIRDGANRVLDTIRDWLR</sequence>
<dbReference type="InterPro" id="IPR036950">
    <property type="entry name" value="PBP_transglycosylase"/>
</dbReference>
<dbReference type="GO" id="GO:0006508">
    <property type="term" value="P:proteolysis"/>
    <property type="evidence" value="ECO:0007669"/>
    <property type="project" value="UniProtKB-KW"/>
</dbReference>
<protein>
    <recommendedName>
        <fullName evidence="6 22">Penicillin-binding protein 1B</fullName>
        <shortName evidence="23">PBP-1b</shortName>
        <shortName evidence="23">PBP1b</shortName>
    </recommendedName>
    <alternativeName>
        <fullName evidence="19 23">Murein polymerase</fullName>
    </alternativeName>
</protein>
<evidence type="ECO:0000256" key="25">
    <source>
        <dbReference type="SAM" id="Phobius"/>
    </source>
</evidence>
<keyword evidence="16" id="KW-0046">Antibiotic resistance</keyword>
<evidence type="ECO:0000256" key="21">
    <source>
        <dbReference type="ARBA" id="ARBA00049902"/>
    </source>
</evidence>
<keyword evidence="12" id="KW-0378">Hydrolase</keyword>
<dbReference type="GO" id="GO:0008955">
    <property type="term" value="F:peptidoglycan glycosyltransferase activity"/>
    <property type="evidence" value="ECO:0007669"/>
    <property type="project" value="UniProtKB-UniRule"/>
</dbReference>
<evidence type="ECO:0000256" key="20">
    <source>
        <dbReference type="ARBA" id="ARBA00034000"/>
    </source>
</evidence>
<dbReference type="AlphaFoldDB" id="A0A1S8DH35"/>
<accession>A0A1S8DH35</accession>
<feature type="domain" description="Bifunctional transglycosylase second" evidence="28">
    <location>
        <begin position="69"/>
        <end position="150"/>
    </location>
</feature>
<dbReference type="Proteomes" id="UP000242847">
    <property type="component" value="Unassembled WGS sequence"/>
</dbReference>
<evidence type="ECO:0000256" key="8">
    <source>
        <dbReference type="ARBA" id="ARBA00022645"/>
    </source>
</evidence>
<comment type="subcellular location">
    <subcellularLocation>
        <location evidence="2">Cell membrane</location>
    </subcellularLocation>
</comment>
<dbReference type="Gene3D" id="3.30.2060.10">
    <property type="entry name" value="Penicillin-binding protein 1b domain"/>
    <property type="match status" value="1"/>
</dbReference>
<feature type="transmembrane region" description="Helical" evidence="25">
    <location>
        <begin position="21"/>
        <end position="43"/>
    </location>
</feature>
<dbReference type="UniPathway" id="UPA00219"/>
<dbReference type="RefSeq" id="WP_083726763.1">
    <property type="nucleotide sequence ID" value="NZ_FOUD01000006.1"/>
</dbReference>
<evidence type="ECO:0000259" key="26">
    <source>
        <dbReference type="Pfam" id="PF00905"/>
    </source>
</evidence>
<evidence type="ECO:0000256" key="22">
    <source>
        <dbReference type="NCBIfam" id="TIGR02071"/>
    </source>
</evidence>
<dbReference type="GO" id="GO:0008360">
    <property type="term" value="P:regulation of cell shape"/>
    <property type="evidence" value="ECO:0007669"/>
    <property type="project" value="UniProtKB-UniRule"/>
</dbReference>
<dbReference type="GO" id="GO:0009252">
    <property type="term" value="P:peptidoglycan biosynthetic process"/>
    <property type="evidence" value="ECO:0007669"/>
    <property type="project" value="UniProtKB-UniRule"/>
</dbReference>
<dbReference type="Pfam" id="PF00912">
    <property type="entry name" value="Transgly"/>
    <property type="match status" value="1"/>
</dbReference>
<dbReference type="GO" id="GO:0009274">
    <property type="term" value="C:peptidoglycan-based cell wall"/>
    <property type="evidence" value="ECO:0007669"/>
    <property type="project" value="UniProtKB-UniRule"/>
</dbReference>
<evidence type="ECO:0000256" key="6">
    <source>
        <dbReference type="ARBA" id="ARBA00018637"/>
    </source>
</evidence>
<evidence type="ECO:0000256" key="18">
    <source>
        <dbReference type="ARBA" id="ARBA00023316"/>
    </source>
</evidence>